<feature type="transmembrane region" description="Helical" evidence="1">
    <location>
        <begin position="69"/>
        <end position="89"/>
    </location>
</feature>
<feature type="transmembrane region" description="Helical" evidence="1">
    <location>
        <begin position="189"/>
        <end position="216"/>
    </location>
</feature>
<evidence type="ECO:0000313" key="3">
    <source>
        <dbReference type="Proteomes" id="UP001501161"/>
    </source>
</evidence>
<gene>
    <name evidence="2" type="ORF">GCM10009726_34850</name>
</gene>
<evidence type="ECO:0008006" key="4">
    <source>
        <dbReference type="Google" id="ProtNLM"/>
    </source>
</evidence>
<dbReference type="Proteomes" id="UP001501161">
    <property type="component" value="Unassembled WGS sequence"/>
</dbReference>
<keyword evidence="1" id="KW-0812">Transmembrane</keyword>
<dbReference type="EMBL" id="BAAAMQ010000017">
    <property type="protein sequence ID" value="GAA2115772.1"/>
    <property type="molecule type" value="Genomic_DNA"/>
</dbReference>
<evidence type="ECO:0000313" key="2">
    <source>
        <dbReference type="EMBL" id="GAA2115772.1"/>
    </source>
</evidence>
<organism evidence="2 3">
    <name type="scientific">Nocardioides furvisabuli</name>
    <dbReference type="NCBI Taxonomy" id="375542"/>
    <lineage>
        <taxon>Bacteria</taxon>
        <taxon>Bacillati</taxon>
        <taxon>Actinomycetota</taxon>
        <taxon>Actinomycetes</taxon>
        <taxon>Propionibacteriales</taxon>
        <taxon>Nocardioidaceae</taxon>
        <taxon>Nocardioides</taxon>
    </lineage>
</organism>
<feature type="transmembrane region" description="Helical" evidence="1">
    <location>
        <begin position="334"/>
        <end position="353"/>
    </location>
</feature>
<sequence>MSRTDSPWELPDRTLEKAEQADREIRMSDFALMALLPLRTVEVSGYPINEFAMAGLVGLCFFRPARGGARLPAFVVLVLGALLALLLYSGVTNQVEWTRRVGHVAIVAGLIWAGGTGRLSLRSVGAGLATGLIAVIALAIVGVGGNTYAGRLTGFLGDPNAGAYFIAVLGTLAVFFCDERTKVRVAVAVPMVVGLVLCFSRTGLLAGVFVGVWVLLGRRLGTFGGAAMAAGLVWLVDNIPQGLTTFGPFSDRSGSDNLRQRIIAQEQVELAAAPWHGNGPGTATVNIRDLEFFFHNSYLAVRQEGGWGALILVLALLVFAFVRLSDRARAGDLVAAGAQGAIIGIGVMAITLGEVLLDTPMGVAVALALGHVLQSPVEVPPDA</sequence>
<feature type="transmembrane region" description="Helical" evidence="1">
    <location>
        <begin position="128"/>
        <end position="149"/>
    </location>
</feature>
<evidence type="ECO:0000256" key="1">
    <source>
        <dbReference type="SAM" id="Phobius"/>
    </source>
</evidence>
<keyword evidence="3" id="KW-1185">Reference proteome</keyword>
<reference evidence="3" key="1">
    <citation type="journal article" date="2019" name="Int. J. Syst. Evol. Microbiol.">
        <title>The Global Catalogue of Microorganisms (GCM) 10K type strain sequencing project: providing services to taxonomists for standard genome sequencing and annotation.</title>
        <authorList>
            <consortium name="The Broad Institute Genomics Platform"/>
            <consortium name="The Broad Institute Genome Sequencing Center for Infectious Disease"/>
            <person name="Wu L."/>
            <person name="Ma J."/>
        </authorList>
    </citation>
    <scope>NUCLEOTIDE SEQUENCE [LARGE SCALE GENOMIC DNA]</scope>
    <source>
        <strain evidence="3">JCM 13813</strain>
    </source>
</reference>
<keyword evidence="1" id="KW-1133">Transmembrane helix</keyword>
<accession>A0ABP5JBV7</accession>
<feature type="transmembrane region" description="Helical" evidence="1">
    <location>
        <begin position="305"/>
        <end position="322"/>
    </location>
</feature>
<feature type="transmembrane region" description="Helical" evidence="1">
    <location>
        <begin position="161"/>
        <end position="177"/>
    </location>
</feature>
<feature type="transmembrane region" description="Helical" evidence="1">
    <location>
        <begin position="101"/>
        <end position="121"/>
    </location>
</feature>
<dbReference type="RefSeq" id="WP_231250925.1">
    <property type="nucleotide sequence ID" value="NZ_BAAAMQ010000017.1"/>
</dbReference>
<proteinExistence type="predicted"/>
<protein>
    <recommendedName>
        <fullName evidence="4">O-antigen ligase</fullName>
    </recommendedName>
</protein>
<keyword evidence="1" id="KW-0472">Membrane</keyword>
<name>A0ABP5JBV7_9ACTN</name>
<comment type="caution">
    <text evidence="2">The sequence shown here is derived from an EMBL/GenBank/DDBJ whole genome shotgun (WGS) entry which is preliminary data.</text>
</comment>